<evidence type="ECO:0000313" key="1">
    <source>
        <dbReference type="EMBL" id="CAB4161459.1"/>
    </source>
</evidence>
<organism evidence="1">
    <name type="scientific">uncultured Caudovirales phage</name>
    <dbReference type="NCBI Taxonomy" id="2100421"/>
    <lineage>
        <taxon>Viruses</taxon>
        <taxon>Duplodnaviria</taxon>
        <taxon>Heunggongvirae</taxon>
        <taxon>Uroviricota</taxon>
        <taxon>Caudoviricetes</taxon>
        <taxon>Peduoviridae</taxon>
        <taxon>Maltschvirus</taxon>
        <taxon>Maltschvirus maltsch</taxon>
    </lineage>
</organism>
<gene>
    <name evidence="1" type="ORF">UFOVP729_53</name>
</gene>
<proteinExistence type="predicted"/>
<dbReference type="EMBL" id="LR796700">
    <property type="protein sequence ID" value="CAB4161459.1"/>
    <property type="molecule type" value="Genomic_DNA"/>
</dbReference>
<sequence>MAGVDFAKVDANLVRAELWSAELKDVLQEQLMGTRYVRMLNGFPDGNQFTIPSVGELPMRETAELTPVVYDSMDTGEFNFTIDRYVESATYITDKAKQDSYYAQQLIGMFPTKMRRALDENLESSVFSLANQQTSGNANAINGADHRFVASGSSATVLTLADFAKAKYALDKAQAGGTRVAIIDPSQEYVFNTLVGAQAFTNNPAFEGIVQGGFVNEVTGMRFIRNIFGFDVYVSNFLPAASEAAGSTLGGVTVPATPTVNLFMSVGGDLTPFVGAYRQLPRVEYERNKDLRRDEYVMNARFGLKLYRPECLVSVITKNTI</sequence>
<protein>
    <recommendedName>
        <fullName evidence="2">Major capsid protein</fullName>
    </recommendedName>
</protein>
<name>A0A6J5NQ43_9CAUD</name>
<evidence type="ECO:0008006" key="2">
    <source>
        <dbReference type="Google" id="ProtNLM"/>
    </source>
</evidence>
<reference evidence="1" key="1">
    <citation type="submission" date="2020-04" db="EMBL/GenBank/DDBJ databases">
        <authorList>
            <person name="Chiriac C."/>
            <person name="Salcher M."/>
            <person name="Ghai R."/>
            <person name="Kavagutti S V."/>
        </authorList>
    </citation>
    <scope>NUCLEOTIDE SEQUENCE</scope>
</reference>
<accession>A0A6J5NQ43</accession>